<dbReference type="AlphaFoldDB" id="W2PJR1"/>
<sequence length="168" mass="19021">MSDIRKLCEVVCANLKEQAIQEWALKKANSSHSKLQRKWQQNTNAFPSRIELSYYEGCFDRLANVKPDIVRVKLGQSLMCTMADNTSVYVNWTVKLNVRLSTIAGNVHVAEPVECLNISGDSSEFLLGNDLLLKLGIDVKRQLDLLAVPTRPKANLMYSMKKKLEMAY</sequence>
<reference evidence="2" key="1">
    <citation type="submission" date="2011-12" db="EMBL/GenBank/DDBJ databases">
        <authorList>
            <consortium name="The Broad Institute Genome Sequencing Platform"/>
            <person name="Russ C."/>
            <person name="Tyler B."/>
            <person name="Panabieres F."/>
            <person name="Shan W."/>
            <person name="Tripathy S."/>
            <person name="Grunwald N."/>
            <person name="Machado M."/>
            <person name="Young S.K."/>
            <person name="Zeng Q."/>
            <person name="Gargeya S."/>
            <person name="Fitzgerald M."/>
            <person name="Haas B."/>
            <person name="Abouelleil A."/>
            <person name="Alvarado L."/>
            <person name="Arachchi H.M."/>
            <person name="Berlin A."/>
            <person name="Chapman S.B."/>
            <person name="Gearin G."/>
            <person name="Goldberg J."/>
            <person name="Griggs A."/>
            <person name="Gujja S."/>
            <person name="Hansen M."/>
            <person name="Heiman D."/>
            <person name="Howarth C."/>
            <person name="Larimer J."/>
            <person name="Lui A."/>
            <person name="MacDonald P.J.P."/>
            <person name="McCowen C."/>
            <person name="Montmayeur A."/>
            <person name="Murphy C."/>
            <person name="Neiman D."/>
            <person name="Pearson M."/>
            <person name="Priest M."/>
            <person name="Roberts A."/>
            <person name="Saif S."/>
            <person name="Shea T."/>
            <person name="Sisk P."/>
            <person name="Stolte C."/>
            <person name="Sykes S."/>
            <person name="Wortman J."/>
            <person name="Nusbaum C."/>
            <person name="Birren B."/>
        </authorList>
    </citation>
    <scope>NUCLEOTIDE SEQUENCE [LARGE SCALE GENOMIC DNA]</scope>
    <source>
        <strain evidence="2">INRA-310</strain>
    </source>
</reference>
<dbReference type="VEuPathDB" id="FungiDB:PPTG_24139"/>
<dbReference type="Proteomes" id="UP000018817">
    <property type="component" value="Unassembled WGS sequence"/>
</dbReference>
<evidence type="ECO:0000313" key="2">
    <source>
        <dbReference type="Proteomes" id="UP000018817"/>
    </source>
</evidence>
<accession>W2PJR1</accession>
<organism evidence="1 2">
    <name type="scientific">Phytophthora nicotianae (strain INRA-310)</name>
    <name type="common">Phytophthora parasitica</name>
    <dbReference type="NCBI Taxonomy" id="761204"/>
    <lineage>
        <taxon>Eukaryota</taxon>
        <taxon>Sar</taxon>
        <taxon>Stramenopiles</taxon>
        <taxon>Oomycota</taxon>
        <taxon>Peronosporomycetes</taxon>
        <taxon>Peronosporales</taxon>
        <taxon>Peronosporaceae</taxon>
        <taxon>Phytophthora</taxon>
    </lineage>
</organism>
<dbReference type="GeneID" id="20192738"/>
<evidence type="ECO:0000313" key="1">
    <source>
        <dbReference type="EMBL" id="ETN01102.1"/>
    </source>
</evidence>
<dbReference type="OrthoDB" id="124812at2759"/>
<name>W2PJR1_PHYN3</name>
<gene>
    <name evidence="1" type="ORF">PPTG_24139</name>
</gene>
<proteinExistence type="predicted"/>
<dbReference type="RefSeq" id="XP_008913657.1">
    <property type="nucleotide sequence ID" value="XM_008915409.1"/>
</dbReference>
<reference evidence="1 2" key="2">
    <citation type="submission" date="2013-11" db="EMBL/GenBank/DDBJ databases">
        <title>The Genome Sequence of Phytophthora parasitica INRA-310.</title>
        <authorList>
            <consortium name="The Broad Institute Genomics Platform"/>
            <person name="Russ C."/>
            <person name="Tyler B."/>
            <person name="Panabieres F."/>
            <person name="Shan W."/>
            <person name="Tripathy S."/>
            <person name="Grunwald N."/>
            <person name="Machado M."/>
            <person name="Johnson C.S."/>
            <person name="Arredondo F."/>
            <person name="Hong C."/>
            <person name="Coffey M."/>
            <person name="Young S.K."/>
            <person name="Zeng Q."/>
            <person name="Gargeya S."/>
            <person name="Fitzgerald M."/>
            <person name="Abouelleil A."/>
            <person name="Alvarado L."/>
            <person name="Chapman S.B."/>
            <person name="Gainer-Dewar J."/>
            <person name="Goldberg J."/>
            <person name="Griggs A."/>
            <person name="Gujja S."/>
            <person name="Hansen M."/>
            <person name="Howarth C."/>
            <person name="Imamovic A."/>
            <person name="Ireland A."/>
            <person name="Larimer J."/>
            <person name="McCowan C."/>
            <person name="Murphy C."/>
            <person name="Pearson M."/>
            <person name="Poon T.W."/>
            <person name="Priest M."/>
            <person name="Roberts A."/>
            <person name="Saif S."/>
            <person name="Shea T."/>
            <person name="Sykes S."/>
            <person name="Wortman J."/>
            <person name="Nusbaum C."/>
            <person name="Birren B."/>
        </authorList>
    </citation>
    <scope>NUCLEOTIDE SEQUENCE [LARGE SCALE GENOMIC DNA]</scope>
    <source>
        <strain evidence="1 2">INRA-310</strain>
    </source>
</reference>
<protein>
    <submittedName>
        <fullName evidence="1">Uncharacterized protein</fullName>
    </submittedName>
</protein>
<dbReference type="EMBL" id="KI669630">
    <property type="protein sequence ID" value="ETN01102.1"/>
    <property type="molecule type" value="Genomic_DNA"/>
</dbReference>